<gene>
    <name evidence="2" type="ORF">H0E87_013903</name>
</gene>
<keyword evidence="3" id="KW-1185">Reference proteome</keyword>
<feature type="compositionally biased region" description="Basic and acidic residues" evidence="1">
    <location>
        <begin position="114"/>
        <end position="126"/>
    </location>
</feature>
<protein>
    <submittedName>
        <fullName evidence="2">Uncharacterized protein</fullName>
    </submittedName>
</protein>
<name>A0A8T2YB54_POPDE</name>
<dbReference type="Proteomes" id="UP000807159">
    <property type="component" value="Chromosome 7"/>
</dbReference>
<dbReference type="EMBL" id="JACEGQ020000007">
    <property type="protein sequence ID" value="KAH8502375.1"/>
    <property type="molecule type" value="Genomic_DNA"/>
</dbReference>
<evidence type="ECO:0000256" key="1">
    <source>
        <dbReference type="SAM" id="MobiDB-lite"/>
    </source>
</evidence>
<accession>A0A8T2YB54</accession>
<reference evidence="2" key="1">
    <citation type="journal article" date="2021" name="J. Hered.">
        <title>Genome Assembly of Salicaceae Populus deltoides (Eastern Cottonwood) I-69 Based on Nanopore Sequencing and Hi-C Technologies.</title>
        <authorList>
            <person name="Bai S."/>
            <person name="Wu H."/>
            <person name="Zhang J."/>
            <person name="Pan Z."/>
            <person name="Zhao W."/>
            <person name="Li Z."/>
            <person name="Tong C."/>
        </authorList>
    </citation>
    <scope>NUCLEOTIDE SEQUENCE</scope>
    <source>
        <tissue evidence="2">Leaf</tissue>
    </source>
</reference>
<proteinExistence type="predicted"/>
<feature type="region of interest" description="Disordered" evidence="1">
    <location>
        <begin position="109"/>
        <end position="130"/>
    </location>
</feature>
<organism evidence="2 3">
    <name type="scientific">Populus deltoides</name>
    <name type="common">Eastern poplar</name>
    <name type="synonym">Eastern cottonwood</name>
    <dbReference type="NCBI Taxonomy" id="3696"/>
    <lineage>
        <taxon>Eukaryota</taxon>
        <taxon>Viridiplantae</taxon>
        <taxon>Streptophyta</taxon>
        <taxon>Embryophyta</taxon>
        <taxon>Tracheophyta</taxon>
        <taxon>Spermatophyta</taxon>
        <taxon>Magnoliopsida</taxon>
        <taxon>eudicotyledons</taxon>
        <taxon>Gunneridae</taxon>
        <taxon>Pentapetalae</taxon>
        <taxon>rosids</taxon>
        <taxon>fabids</taxon>
        <taxon>Malpighiales</taxon>
        <taxon>Salicaceae</taxon>
        <taxon>Saliceae</taxon>
        <taxon>Populus</taxon>
    </lineage>
</organism>
<dbReference type="AlphaFoldDB" id="A0A8T2YB54"/>
<comment type="caution">
    <text evidence="2">The sequence shown here is derived from an EMBL/GenBank/DDBJ whole genome shotgun (WGS) entry which is preliminary data.</text>
</comment>
<evidence type="ECO:0000313" key="2">
    <source>
        <dbReference type="EMBL" id="KAH8502375.1"/>
    </source>
</evidence>
<evidence type="ECO:0000313" key="3">
    <source>
        <dbReference type="Proteomes" id="UP000807159"/>
    </source>
</evidence>
<sequence length="183" mass="19490">MGIIASALKKVGEALGWVADKIGGFILSFLFSKSRTAGKENPGKRDAPGDADAEKLLRSLLDPLLEGMREAPGDADAEKLLRCLRDPLLEGKCAAAGDLFRFPFNPAGSSSGKEAGKENPGKRDASGDGDADAEQMLRCLRDLLLAIKCGAAGDAEQLLLYLLDLLFTVVSSQFDVEAFLIKY</sequence>